<keyword evidence="1" id="KW-0472">Membrane</keyword>
<protein>
    <submittedName>
        <fullName evidence="2">Prepilin-type N-terminal cleavage/methylation domain-containing protein</fullName>
    </submittedName>
</protein>
<keyword evidence="1" id="KW-1133">Transmembrane helix</keyword>
<accession>A0A7Y3ZVL1</accession>
<organism evidence="2 3">
    <name type="scientific">Vibrio pectenicida</name>
    <dbReference type="NCBI Taxonomy" id="62763"/>
    <lineage>
        <taxon>Bacteria</taxon>
        <taxon>Pseudomonadati</taxon>
        <taxon>Pseudomonadota</taxon>
        <taxon>Gammaproteobacteria</taxon>
        <taxon>Vibrionales</taxon>
        <taxon>Vibrionaceae</taxon>
        <taxon>Vibrio</taxon>
    </lineage>
</organism>
<evidence type="ECO:0000256" key="1">
    <source>
        <dbReference type="SAM" id="Phobius"/>
    </source>
</evidence>
<dbReference type="Gene3D" id="3.30.700.10">
    <property type="entry name" value="Glycoprotein, Type 4 Pilin"/>
    <property type="match status" value="1"/>
</dbReference>
<keyword evidence="1" id="KW-0812">Transmembrane</keyword>
<dbReference type="AlphaFoldDB" id="A0A7Y3ZVL1"/>
<dbReference type="InterPro" id="IPR031982">
    <property type="entry name" value="PilE-like"/>
</dbReference>
<dbReference type="NCBIfam" id="TIGR02532">
    <property type="entry name" value="IV_pilin_GFxxxE"/>
    <property type="match status" value="1"/>
</dbReference>
<dbReference type="GO" id="GO:0043683">
    <property type="term" value="P:type IV pilus assembly"/>
    <property type="evidence" value="ECO:0007669"/>
    <property type="project" value="InterPro"/>
</dbReference>
<proteinExistence type="predicted"/>
<dbReference type="Pfam" id="PF07963">
    <property type="entry name" value="N_methyl"/>
    <property type="match status" value="1"/>
</dbReference>
<dbReference type="Pfam" id="PF16732">
    <property type="entry name" value="ComP_DUS"/>
    <property type="match status" value="1"/>
</dbReference>
<dbReference type="InterPro" id="IPR012902">
    <property type="entry name" value="N_methyl_site"/>
</dbReference>
<sequence>MKLVIHCNQSKKSLNAMTLIELLIVMALISVLALVAYPNYQQQIRKAHRTVAIGDLAKLQLELEAHYQGGYEWEYLVSGGRCDFCNSEPERFLFEINSDADSLYLIKAIAQEKSQQTLDSCLIISNTNYLSLDARNREFPKDCWQ</sequence>
<evidence type="ECO:0000313" key="2">
    <source>
        <dbReference type="EMBL" id="NOH69940.1"/>
    </source>
</evidence>
<name>A0A7Y3ZVL1_9VIBR</name>
<dbReference type="Proteomes" id="UP000565719">
    <property type="component" value="Unassembled WGS sequence"/>
</dbReference>
<dbReference type="SUPFAM" id="SSF54523">
    <property type="entry name" value="Pili subunits"/>
    <property type="match status" value="1"/>
</dbReference>
<dbReference type="RefSeq" id="WP_171359615.1">
    <property type="nucleotide sequence ID" value="NZ_VTXC01000002.1"/>
</dbReference>
<feature type="transmembrane region" description="Helical" evidence="1">
    <location>
        <begin position="20"/>
        <end position="40"/>
    </location>
</feature>
<gene>
    <name evidence="2" type="ORF">F0225_01105</name>
</gene>
<comment type="caution">
    <text evidence="2">The sequence shown here is derived from an EMBL/GenBank/DDBJ whole genome shotgun (WGS) entry which is preliminary data.</text>
</comment>
<evidence type="ECO:0000313" key="3">
    <source>
        <dbReference type="Proteomes" id="UP000565719"/>
    </source>
</evidence>
<dbReference type="EMBL" id="VTXC01000002">
    <property type="protein sequence ID" value="NOH69940.1"/>
    <property type="molecule type" value="Genomic_DNA"/>
</dbReference>
<reference evidence="2 3" key="1">
    <citation type="submission" date="2019-09" db="EMBL/GenBank/DDBJ databases">
        <title>Draft genome sequencing and comparative genomics of hatchery-associated Vibrios.</title>
        <authorList>
            <person name="Kehlet-Delgado H."/>
            <person name="Mueller R.S."/>
        </authorList>
    </citation>
    <scope>NUCLEOTIDE SEQUENCE [LARGE SCALE GENOMIC DNA]</scope>
    <source>
        <strain evidence="2 3">99-46-Y</strain>
    </source>
</reference>
<dbReference type="InterPro" id="IPR045584">
    <property type="entry name" value="Pilin-like"/>
</dbReference>